<keyword evidence="1" id="KW-0472">Membrane</keyword>
<dbReference type="EMBL" id="BMNN01000002">
    <property type="protein sequence ID" value="GGI96323.1"/>
    <property type="molecule type" value="Genomic_DNA"/>
</dbReference>
<sequence>MQYIGLALLVGCLALLLLYLVWRAGWRLEWLLGWLKGCALLALLGVCVVIGAVAWELAQFRTITDGERIATLEFRGISHQHYEVKVDEAGDTQHLPLQGQLWELDVQVLRWRGLPHMLGLEDGYRLNGLTGRYLTLEQQREMDAALAPSLHGTPAWRDLWYWLDRFDPGWLYADAFAIRFMPIADGARYSVEIGATGLSPVAMNTQALDAIKGLE</sequence>
<keyword evidence="3" id="KW-1185">Reference proteome</keyword>
<evidence type="ECO:0000313" key="3">
    <source>
        <dbReference type="Proteomes" id="UP000633263"/>
    </source>
</evidence>
<keyword evidence="1" id="KW-1133">Transmembrane helix</keyword>
<comment type="caution">
    <text evidence="2">The sequence shown here is derived from an EMBL/GenBank/DDBJ whole genome shotgun (WGS) entry which is preliminary data.</text>
</comment>
<reference evidence="3" key="1">
    <citation type="journal article" date="2019" name="Int. J. Syst. Evol. Microbiol.">
        <title>The Global Catalogue of Microorganisms (GCM) 10K type strain sequencing project: providing services to taxonomists for standard genome sequencing and annotation.</title>
        <authorList>
            <consortium name="The Broad Institute Genomics Platform"/>
            <consortium name="The Broad Institute Genome Sequencing Center for Infectious Disease"/>
            <person name="Wu L."/>
            <person name="Ma J."/>
        </authorList>
    </citation>
    <scope>NUCLEOTIDE SEQUENCE [LARGE SCALE GENOMIC DNA]</scope>
    <source>
        <strain evidence="3">JCM 11590</strain>
    </source>
</reference>
<organism evidence="2 3">
    <name type="scientific">Halopseudomonas pertucinogena</name>
    <dbReference type="NCBI Taxonomy" id="86175"/>
    <lineage>
        <taxon>Bacteria</taxon>
        <taxon>Pseudomonadati</taxon>
        <taxon>Pseudomonadota</taxon>
        <taxon>Gammaproteobacteria</taxon>
        <taxon>Pseudomonadales</taxon>
        <taxon>Pseudomonadaceae</taxon>
        <taxon>Halopseudomonas</taxon>
    </lineage>
</organism>
<evidence type="ECO:0000256" key="1">
    <source>
        <dbReference type="SAM" id="Phobius"/>
    </source>
</evidence>
<dbReference type="RefSeq" id="WP_188635627.1">
    <property type="nucleotide sequence ID" value="NZ_BMNN01000002.1"/>
</dbReference>
<gene>
    <name evidence="2" type="ORF">GCM10009083_11030</name>
</gene>
<name>A0ABQ2CMK2_9GAMM</name>
<dbReference type="Proteomes" id="UP000633263">
    <property type="component" value="Unassembled WGS sequence"/>
</dbReference>
<proteinExistence type="predicted"/>
<keyword evidence="1" id="KW-0812">Transmembrane</keyword>
<feature type="transmembrane region" description="Helical" evidence="1">
    <location>
        <begin position="33"/>
        <end position="58"/>
    </location>
</feature>
<accession>A0ABQ2CMK2</accession>
<evidence type="ECO:0000313" key="2">
    <source>
        <dbReference type="EMBL" id="GGI96323.1"/>
    </source>
</evidence>
<evidence type="ECO:0008006" key="4">
    <source>
        <dbReference type="Google" id="ProtNLM"/>
    </source>
</evidence>
<protein>
    <recommendedName>
        <fullName evidence="4">Cation/multidrug efflux pump</fullName>
    </recommendedName>
</protein>